<organism evidence="9 10">
    <name type="scientific">Natronococcus pandeyae</name>
    <dbReference type="NCBI Taxonomy" id="2055836"/>
    <lineage>
        <taxon>Archaea</taxon>
        <taxon>Methanobacteriati</taxon>
        <taxon>Methanobacteriota</taxon>
        <taxon>Stenosarchaea group</taxon>
        <taxon>Halobacteria</taxon>
        <taxon>Halobacteriales</taxon>
        <taxon>Natrialbaceae</taxon>
        <taxon>Natronococcus</taxon>
    </lineage>
</organism>
<dbReference type="PROSITE" id="PS50928">
    <property type="entry name" value="ABC_TM1"/>
    <property type="match status" value="1"/>
</dbReference>
<dbReference type="InterPro" id="IPR050901">
    <property type="entry name" value="BP-dep_ABC_trans_perm"/>
</dbReference>
<dbReference type="Gene3D" id="1.10.3720.10">
    <property type="entry name" value="MetI-like"/>
    <property type="match status" value="1"/>
</dbReference>
<feature type="transmembrane region" description="Helical" evidence="7">
    <location>
        <begin position="112"/>
        <end position="133"/>
    </location>
</feature>
<feature type="transmembrane region" description="Helical" evidence="7">
    <location>
        <begin position="145"/>
        <end position="164"/>
    </location>
</feature>
<dbReference type="Proteomes" id="UP000766904">
    <property type="component" value="Unassembled WGS sequence"/>
</dbReference>
<evidence type="ECO:0000259" key="8">
    <source>
        <dbReference type="PROSITE" id="PS50928"/>
    </source>
</evidence>
<comment type="caution">
    <text evidence="9">The sequence shown here is derived from an EMBL/GenBank/DDBJ whole genome shotgun (WGS) entry which is preliminary data.</text>
</comment>
<dbReference type="Pfam" id="PF00528">
    <property type="entry name" value="BPD_transp_1"/>
    <property type="match status" value="1"/>
</dbReference>
<gene>
    <name evidence="9" type="ORF">CV102_23805</name>
</gene>
<dbReference type="PANTHER" id="PTHR32243:SF18">
    <property type="entry name" value="INNER MEMBRANE ABC TRANSPORTER PERMEASE PROTEIN YCJP"/>
    <property type="match status" value="1"/>
</dbReference>
<evidence type="ECO:0000256" key="7">
    <source>
        <dbReference type="RuleBase" id="RU363032"/>
    </source>
</evidence>
<dbReference type="InterPro" id="IPR000515">
    <property type="entry name" value="MetI-like"/>
</dbReference>
<evidence type="ECO:0000256" key="2">
    <source>
        <dbReference type="ARBA" id="ARBA00022448"/>
    </source>
</evidence>
<dbReference type="SUPFAM" id="SSF161098">
    <property type="entry name" value="MetI-like"/>
    <property type="match status" value="1"/>
</dbReference>
<keyword evidence="4 7" id="KW-0812">Transmembrane</keyword>
<evidence type="ECO:0000256" key="6">
    <source>
        <dbReference type="ARBA" id="ARBA00023136"/>
    </source>
</evidence>
<keyword evidence="3" id="KW-1003">Cell membrane</keyword>
<feature type="transmembrane region" description="Helical" evidence="7">
    <location>
        <begin position="12"/>
        <end position="33"/>
    </location>
</feature>
<dbReference type="CDD" id="cd06261">
    <property type="entry name" value="TM_PBP2"/>
    <property type="match status" value="1"/>
</dbReference>
<name>A0A8J8PXA7_9EURY</name>
<keyword evidence="10" id="KW-1185">Reference proteome</keyword>
<dbReference type="RefSeq" id="WP_148860475.1">
    <property type="nucleotide sequence ID" value="NZ_PHNJ01000021.1"/>
</dbReference>
<dbReference type="PANTHER" id="PTHR32243">
    <property type="entry name" value="MALTOSE TRANSPORT SYSTEM PERMEASE-RELATED"/>
    <property type="match status" value="1"/>
</dbReference>
<keyword evidence="6 7" id="KW-0472">Membrane</keyword>
<protein>
    <submittedName>
        <fullName evidence="9">Carbohydrate ABC transporter permease</fullName>
    </submittedName>
</protein>
<evidence type="ECO:0000313" key="10">
    <source>
        <dbReference type="Proteomes" id="UP000766904"/>
    </source>
</evidence>
<feature type="transmembrane region" description="Helical" evidence="7">
    <location>
        <begin position="77"/>
        <end position="100"/>
    </location>
</feature>
<dbReference type="InterPro" id="IPR035906">
    <property type="entry name" value="MetI-like_sf"/>
</dbReference>
<proteinExistence type="inferred from homology"/>
<feature type="domain" description="ABC transmembrane type-1" evidence="8">
    <location>
        <begin position="73"/>
        <end position="264"/>
    </location>
</feature>
<evidence type="ECO:0000256" key="4">
    <source>
        <dbReference type="ARBA" id="ARBA00022692"/>
    </source>
</evidence>
<keyword evidence="2 7" id="KW-0813">Transport</keyword>
<dbReference type="GO" id="GO:0055085">
    <property type="term" value="P:transmembrane transport"/>
    <property type="evidence" value="ECO:0007669"/>
    <property type="project" value="InterPro"/>
</dbReference>
<dbReference type="GO" id="GO:0005886">
    <property type="term" value="C:plasma membrane"/>
    <property type="evidence" value="ECO:0007669"/>
    <property type="project" value="UniProtKB-SubCell"/>
</dbReference>
<accession>A0A8J8PXA7</accession>
<evidence type="ECO:0000256" key="1">
    <source>
        <dbReference type="ARBA" id="ARBA00004651"/>
    </source>
</evidence>
<dbReference type="EMBL" id="PHNJ01000021">
    <property type="protein sequence ID" value="TYL36170.1"/>
    <property type="molecule type" value="Genomic_DNA"/>
</dbReference>
<sequence>MSANYTTRRRAVTGLRFGLLAVALVVFLFPFYWMFKTSVEPTDAVYGDVGLLPGGFTFTHYEQAFSVGFHESVINSLIVAIGTTVLTTVVALIGAFSILRYRYPGRGGAAKLVLLTYMFPHVALIVPVFYLAAQVGLLSSPIMLIAMHTMLALPFCMWILMAFLEDIPRELEEAALVEGASELGAFARITVPLSYPGIIAAGTFAFIMSWGEYMFAFVLMRESASHTVPVALHQLLGAYAIDWGLLAAVSIIATVPVLALFWLMAKYLGEGIAKGTGVV</sequence>
<comment type="subcellular location">
    <subcellularLocation>
        <location evidence="1 7">Cell membrane</location>
        <topology evidence="1 7">Multi-pass membrane protein</topology>
    </subcellularLocation>
</comment>
<feature type="transmembrane region" description="Helical" evidence="7">
    <location>
        <begin position="240"/>
        <end position="264"/>
    </location>
</feature>
<dbReference type="OrthoDB" id="57451at2157"/>
<evidence type="ECO:0000256" key="5">
    <source>
        <dbReference type="ARBA" id="ARBA00022989"/>
    </source>
</evidence>
<comment type="similarity">
    <text evidence="7">Belongs to the binding-protein-dependent transport system permease family.</text>
</comment>
<evidence type="ECO:0000256" key="3">
    <source>
        <dbReference type="ARBA" id="ARBA00022475"/>
    </source>
</evidence>
<reference evidence="9" key="1">
    <citation type="submission" date="2017-11" db="EMBL/GenBank/DDBJ databases">
        <authorList>
            <person name="Kajale S.C."/>
            <person name="Sharma A."/>
        </authorList>
    </citation>
    <scope>NUCLEOTIDE SEQUENCE</scope>
    <source>
        <strain evidence="9">LS1_42</strain>
    </source>
</reference>
<dbReference type="AlphaFoldDB" id="A0A8J8PXA7"/>
<keyword evidence="5 7" id="KW-1133">Transmembrane helix</keyword>
<evidence type="ECO:0000313" key="9">
    <source>
        <dbReference type="EMBL" id="TYL36170.1"/>
    </source>
</evidence>